<feature type="transmembrane region" description="Helical" evidence="1">
    <location>
        <begin position="203"/>
        <end position="225"/>
    </location>
</feature>
<organism evidence="3 4">
    <name type="scientific">Clathrus columnatus</name>
    <dbReference type="NCBI Taxonomy" id="1419009"/>
    <lineage>
        <taxon>Eukaryota</taxon>
        <taxon>Fungi</taxon>
        <taxon>Dikarya</taxon>
        <taxon>Basidiomycota</taxon>
        <taxon>Agaricomycotina</taxon>
        <taxon>Agaricomycetes</taxon>
        <taxon>Phallomycetidae</taxon>
        <taxon>Phallales</taxon>
        <taxon>Clathraceae</taxon>
        <taxon>Clathrus</taxon>
    </lineage>
</organism>
<reference evidence="3" key="1">
    <citation type="submission" date="2021-10" db="EMBL/GenBank/DDBJ databases">
        <title>De novo Genome Assembly of Clathrus columnatus (Basidiomycota, Fungi) Using Illumina and Nanopore Sequence Data.</title>
        <authorList>
            <person name="Ogiso-Tanaka E."/>
            <person name="Itagaki H."/>
            <person name="Hosoya T."/>
            <person name="Hosaka K."/>
        </authorList>
    </citation>
    <scope>NUCLEOTIDE SEQUENCE</scope>
    <source>
        <strain evidence="3">MO-923</strain>
    </source>
</reference>
<keyword evidence="1" id="KW-0472">Membrane</keyword>
<feature type="domain" description="DUF6533" evidence="2">
    <location>
        <begin position="19"/>
        <end position="62"/>
    </location>
</feature>
<evidence type="ECO:0000313" key="4">
    <source>
        <dbReference type="Proteomes" id="UP001050691"/>
    </source>
</evidence>
<dbReference type="InterPro" id="IPR045340">
    <property type="entry name" value="DUF6533"/>
</dbReference>
<feature type="transmembrane region" description="Helical" evidence="1">
    <location>
        <begin position="125"/>
        <end position="143"/>
    </location>
</feature>
<dbReference type="Pfam" id="PF20151">
    <property type="entry name" value="DUF6533"/>
    <property type="match status" value="1"/>
</dbReference>
<comment type="caution">
    <text evidence="3">The sequence shown here is derived from an EMBL/GenBank/DDBJ whole genome shotgun (WGS) entry which is preliminary data.</text>
</comment>
<dbReference type="EMBL" id="BPWL01000005">
    <property type="protein sequence ID" value="GJJ10282.1"/>
    <property type="molecule type" value="Genomic_DNA"/>
</dbReference>
<proteinExistence type="predicted"/>
<name>A0AAV5A9B0_9AGAM</name>
<gene>
    <name evidence="3" type="ORF">Clacol_004508</name>
</gene>
<dbReference type="Proteomes" id="UP001050691">
    <property type="component" value="Unassembled WGS sequence"/>
</dbReference>
<feature type="transmembrane region" description="Helical" evidence="1">
    <location>
        <begin position="53"/>
        <end position="72"/>
    </location>
</feature>
<keyword evidence="4" id="KW-1185">Reference proteome</keyword>
<feature type="transmembrane region" description="Helical" evidence="1">
    <location>
        <begin position="93"/>
        <end position="113"/>
    </location>
</feature>
<feature type="transmembrane region" description="Helical" evidence="1">
    <location>
        <begin position="12"/>
        <end position="33"/>
    </location>
</feature>
<evidence type="ECO:0000256" key="1">
    <source>
        <dbReference type="SAM" id="Phobius"/>
    </source>
</evidence>
<sequence length="274" mass="30636">MKNGVVSEEQVIATVIQTYVETALLAITAFDFLLCFSDEITFIWTPPPKLSTFIYIVVRYLPAAKIIFIIIIEDKDKMPPQILSFHCTTIYHFVEFLGVISRAGIMGTCTLFARTYAFYNSSLKYPLMLLAMLSVIAVILGFVRGPLVSVVRLAAEALGIGIVMYHGHSYLKIDAQFLGTQPLSSFIVKSVNYHPQPHLVNPYLTGILNALPLPIPALLISRFLLDLRRIETEKSHLSETTLSFASSRFEESVCCNPITHIRDVLKNLLALPDI</sequence>
<evidence type="ECO:0000259" key="2">
    <source>
        <dbReference type="Pfam" id="PF20151"/>
    </source>
</evidence>
<keyword evidence="1" id="KW-0812">Transmembrane</keyword>
<accession>A0AAV5A9B0</accession>
<protein>
    <recommendedName>
        <fullName evidence="2">DUF6533 domain-containing protein</fullName>
    </recommendedName>
</protein>
<dbReference type="AlphaFoldDB" id="A0AAV5A9B0"/>
<keyword evidence="1" id="KW-1133">Transmembrane helix</keyword>
<evidence type="ECO:0000313" key="3">
    <source>
        <dbReference type="EMBL" id="GJJ10282.1"/>
    </source>
</evidence>